<evidence type="ECO:0000313" key="2">
    <source>
        <dbReference type="Proteomes" id="UP000813463"/>
    </source>
</evidence>
<keyword evidence="2" id="KW-1185">Reference proteome</keyword>
<protein>
    <submittedName>
        <fullName evidence="3">Uncharacterized protein isoform X3</fullName>
    </submittedName>
</protein>
<gene>
    <name evidence="3" type="primary">LOC130466869</name>
</gene>
<dbReference type="RefSeq" id="XP_056691421.1">
    <property type="nucleotide sequence ID" value="XM_056835443.1"/>
</dbReference>
<keyword evidence="1" id="KW-1133">Transmembrane helix</keyword>
<evidence type="ECO:0000313" key="3">
    <source>
        <dbReference type="RefSeq" id="XP_056691421.1"/>
    </source>
</evidence>
<evidence type="ECO:0000256" key="1">
    <source>
        <dbReference type="SAM" id="Phobius"/>
    </source>
</evidence>
<keyword evidence="1" id="KW-0812">Transmembrane</keyword>
<name>A0ABM3R729_SPIOL</name>
<keyword evidence="1" id="KW-0472">Membrane</keyword>
<reference evidence="3" key="2">
    <citation type="submission" date="2025-08" db="UniProtKB">
        <authorList>
            <consortium name="RefSeq"/>
        </authorList>
    </citation>
    <scope>IDENTIFICATION</scope>
    <source>
        <tissue evidence="3">Leaf</tissue>
    </source>
</reference>
<reference evidence="2" key="1">
    <citation type="journal article" date="2021" name="Nat. Commun.">
        <title>Genomic analyses provide insights into spinach domestication and the genetic basis of agronomic traits.</title>
        <authorList>
            <person name="Cai X."/>
            <person name="Sun X."/>
            <person name="Xu C."/>
            <person name="Sun H."/>
            <person name="Wang X."/>
            <person name="Ge C."/>
            <person name="Zhang Z."/>
            <person name="Wang Q."/>
            <person name="Fei Z."/>
            <person name="Jiao C."/>
            <person name="Wang Q."/>
        </authorList>
    </citation>
    <scope>NUCLEOTIDE SEQUENCE [LARGE SCALE GENOMIC DNA]</scope>
    <source>
        <strain evidence="2">cv. Varoflay</strain>
    </source>
</reference>
<organism evidence="2 3">
    <name type="scientific">Spinacia oleracea</name>
    <name type="common">Spinach</name>
    <dbReference type="NCBI Taxonomy" id="3562"/>
    <lineage>
        <taxon>Eukaryota</taxon>
        <taxon>Viridiplantae</taxon>
        <taxon>Streptophyta</taxon>
        <taxon>Embryophyta</taxon>
        <taxon>Tracheophyta</taxon>
        <taxon>Spermatophyta</taxon>
        <taxon>Magnoliopsida</taxon>
        <taxon>eudicotyledons</taxon>
        <taxon>Gunneridae</taxon>
        <taxon>Pentapetalae</taxon>
        <taxon>Caryophyllales</taxon>
        <taxon>Chenopodiaceae</taxon>
        <taxon>Chenopodioideae</taxon>
        <taxon>Anserineae</taxon>
        <taxon>Spinacia</taxon>
    </lineage>
</organism>
<sequence>MQISCLPDIEYLTFQKRNAISSTRGKSKTISPPQPIGVVVVVSTLKRGRLLLKFMEVNFLPGSLMDLSDSLTSDYLKCELIRGLLFLLSFINCTLWCLSYTYC</sequence>
<accession>A0ABM3R729</accession>
<feature type="transmembrane region" description="Helical" evidence="1">
    <location>
        <begin position="83"/>
        <end position="102"/>
    </location>
</feature>
<dbReference type="GeneID" id="130466869"/>
<proteinExistence type="predicted"/>
<dbReference type="Proteomes" id="UP000813463">
    <property type="component" value="Chromosome 1"/>
</dbReference>